<evidence type="ECO:0000313" key="1">
    <source>
        <dbReference type="EMBL" id="GBP94420.1"/>
    </source>
</evidence>
<comment type="caution">
    <text evidence="1">The sequence shown here is derived from an EMBL/GenBank/DDBJ whole genome shotgun (WGS) entry which is preliminary data.</text>
</comment>
<name>A0A4C2A2I7_EUMVA</name>
<organism evidence="1 2">
    <name type="scientific">Eumeta variegata</name>
    <name type="common">Bagworm moth</name>
    <name type="synonym">Eumeta japonica</name>
    <dbReference type="NCBI Taxonomy" id="151549"/>
    <lineage>
        <taxon>Eukaryota</taxon>
        <taxon>Metazoa</taxon>
        <taxon>Ecdysozoa</taxon>
        <taxon>Arthropoda</taxon>
        <taxon>Hexapoda</taxon>
        <taxon>Insecta</taxon>
        <taxon>Pterygota</taxon>
        <taxon>Neoptera</taxon>
        <taxon>Endopterygota</taxon>
        <taxon>Lepidoptera</taxon>
        <taxon>Glossata</taxon>
        <taxon>Ditrysia</taxon>
        <taxon>Tineoidea</taxon>
        <taxon>Psychidae</taxon>
        <taxon>Oiketicinae</taxon>
        <taxon>Eumeta</taxon>
    </lineage>
</organism>
<dbReference type="OrthoDB" id="6923790at2759"/>
<accession>A0A4C2A2I7</accession>
<gene>
    <name evidence="1" type="ORF">EVAR_68205_1</name>
</gene>
<proteinExistence type="predicted"/>
<sequence>MSDNRSGASVCFFRTADVPRAPPAARAMKANNRNITLINYDYLLINPRRRRVLLLVLPVDGKYSDDQSFSEAKSFIRDLGQRFRDKVSNPCSGYYLFKTLYFCGNERGNAATIMGTFGLGQAGGVKQTETDYSEYKEVVNKYGQVVYMKENLIKKLEEEANTWHWTPWVATRTKMYDNYVVEVECTSDSVENFPDGWLTGASAGYNDSSHVCNASLGIENCYAHKRCHSCGLNETFVCLKNS</sequence>
<evidence type="ECO:0000313" key="2">
    <source>
        <dbReference type="Proteomes" id="UP000299102"/>
    </source>
</evidence>
<dbReference type="EMBL" id="BGZK01002502">
    <property type="protein sequence ID" value="GBP94420.1"/>
    <property type="molecule type" value="Genomic_DNA"/>
</dbReference>
<dbReference type="AlphaFoldDB" id="A0A4C2A2I7"/>
<keyword evidence="2" id="KW-1185">Reference proteome</keyword>
<dbReference type="Proteomes" id="UP000299102">
    <property type="component" value="Unassembled WGS sequence"/>
</dbReference>
<protein>
    <submittedName>
        <fullName evidence="1">Uncharacterized protein</fullName>
    </submittedName>
</protein>
<reference evidence="1 2" key="1">
    <citation type="journal article" date="2019" name="Commun. Biol.">
        <title>The bagworm genome reveals a unique fibroin gene that provides high tensile strength.</title>
        <authorList>
            <person name="Kono N."/>
            <person name="Nakamura H."/>
            <person name="Ohtoshi R."/>
            <person name="Tomita M."/>
            <person name="Numata K."/>
            <person name="Arakawa K."/>
        </authorList>
    </citation>
    <scope>NUCLEOTIDE SEQUENCE [LARGE SCALE GENOMIC DNA]</scope>
</reference>